<proteinExistence type="predicted"/>
<organism evidence="2 3">
    <name type="scientific">Chitinophaga lutea</name>
    <dbReference type="NCBI Taxonomy" id="2488634"/>
    <lineage>
        <taxon>Bacteria</taxon>
        <taxon>Pseudomonadati</taxon>
        <taxon>Bacteroidota</taxon>
        <taxon>Chitinophagia</taxon>
        <taxon>Chitinophagales</taxon>
        <taxon>Chitinophagaceae</taxon>
        <taxon>Chitinophaga</taxon>
    </lineage>
</organism>
<dbReference type="EMBL" id="RPDH01000001">
    <property type="protein sequence ID" value="RPE13897.1"/>
    <property type="molecule type" value="Genomic_DNA"/>
</dbReference>
<name>A0A3N4QD57_9BACT</name>
<evidence type="ECO:0000256" key="1">
    <source>
        <dbReference type="SAM" id="SignalP"/>
    </source>
</evidence>
<keyword evidence="1" id="KW-0732">Signal</keyword>
<dbReference type="OrthoDB" id="680331at2"/>
<evidence type="ECO:0000313" key="3">
    <source>
        <dbReference type="Proteomes" id="UP000278351"/>
    </source>
</evidence>
<evidence type="ECO:0000313" key="2">
    <source>
        <dbReference type="EMBL" id="RPE13897.1"/>
    </source>
</evidence>
<keyword evidence="3" id="KW-1185">Reference proteome</keyword>
<sequence>MKKFLFSIVAIACSLIVRAQNPHIADNYILQTTTINPAANHVPLYTVWKYNNQQVGSIGYGSDNGGLYMSNSIGDMFLSTTTSTNSIRFNTNNSQAMRISPEGRVSIGRNDARFTLDVEGATGVKSSLWVKTNSTNSSEIILEKQNQSYYSIVANNAGFLFYNHGTGNSFLQADANDNIGLGTADTKGHKLAVSGSIIATRVKVQQTPWPDYVFEPDYQLPSLAALETYVKTHKHLPGVPTAKEVTENGLDVGSTQAALLEKIEELTLIIIEQHKKLEAQEKRLKAVEKKLYK</sequence>
<dbReference type="AlphaFoldDB" id="A0A3N4QD57"/>
<feature type="signal peptide" evidence="1">
    <location>
        <begin position="1"/>
        <end position="19"/>
    </location>
</feature>
<dbReference type="Proteomes" id="UP000278351">
    <property type="component" value="Unassembled WGS sequence"/>
</dbReference>
<reference evidence="2 3" key="1">
    <citation type="submission" date="2018-11" db="EMBL/GenBank/DDBJ databases">
        <title>Chitinophaga lutea sp.nov., isolate from arsenic contaminated soil.</title>
        <authorList>
            <person name="Zong Y."/>
        </authorList>
    </citation>
    <scope>NUCLEOTIDE SEQUENCE [LARGE SCALE GENOMIC DNA]</scope>
    <source>
        <strain evidence="2 3">ZY74</strain>
    </source>
</reference>
<dbReference type="RefSeq" id="WP_123846410.1">
    <property type="nucleotide sequence ID" value="NZ_RPDH01000001.1"/>
</dbReference>
<gene>
    <name evidence="2" type="ORF">EGT74_10410</name>
</gene>
<feature type="chain" id="PRO_5018305244" description="BZIP transcription factor" evidence="1">
    <location>
        <begin position="20"/>
        <end position="293"/>
    </location>
</feature>
<comment type="caution">
    <text evidence="2">The sequence shown here is derived from an EMBL/GenBank/DDBJ whole genome shotgun (WGS) entry which is preliminary data.</text>
</comment>
<accession>A0A3N4QD57</accession>
<protein>
    <recommendedName>
        <fullName evidence="4">BZIP transcription factor</fullName>
    </recommendedName>
</protein>
<evidence type="ECO:0008006" key="4">
    <source>
        <dbReference type="Google" id="ProtNLM"/>
    </source>
</evidence>